<reference evidence="1" key="1">
    <citation type="submission" date="2023-05" db="EMBL/GenBank/DDBJ databases">
        <title>Limnohabitans sp. strain HM2-2 Genome sequencing and assembly.</title>
        <authorList>
            <person name="Jung Y."/>
        </authorList>
    </citation>
    <scope>NUCLEOTIDE SEQUENCE</scope>
    <source>
        <strain evidence="1">HM2-2</strain>
    </source>
</reference>
<proteinExistence type="predicted"/>
<evidence type="ECO:0000313" key="2">
    <source>
        <dbReference type="Proteomes" id="UP001431902"/>
    </source>
</evidence>
<comment type="caution">
    <text evidence="1">The sequence shown here is derived from an EMBL/GenBank/DDBJ whole genome shotgun (WGS) entry which is preliminary data.</text>
</comment>
<evidence type="ECO:0000313" key="1">
    <source>
        <dbReference type="EMBL" id="MDI9233402.1"/>
    </source>
</evidence>
<gene>
    <name evidence="1" type="ORF">QLQ16_06070</name>
</gene>
<keyword evidence="2" id="KW-1185">Reference proteome</keyword>
<dbReference type="Proteomes" id="UP001431902">
    <property type="component" value="Unassembled WGS sequence"/>
</dbReference>
<dbReference type="EMBL" id="JASGBH010000003">
    <property type="protein sequence ID" value="MDI9233402.1"/>
    <property type="molecule type" value="Genomic_DNA"/>
</dbReference>
<sequence>MKPTLMRAQTSGAITLLMATGLVFLAALATLYSSRSVLMDKLAGHNHLEAQRSQMAAQSALAWAQSDIAMRSPQWLQVFASPANCPADSRTPHWQCVGLQTPSHPEMPDHLNTVTLVRDLIMSPHVVQIRARTSSISSKSQASVRESLFIPVISPAPDNAPNAGLIINGCLSEATGANIQVCPLTSSKGKICVDNAVASAIQSHYVVDTNRNGSISTSEKTACMALSSQSLPGGGSRSGPNSASSRTPCNKAAWRSVLGDISAQQLQAWSAAQEANGLSAWSTPQRTVYWIDSPADWTWSVGSAEVPAVLIFSSQACAVRCPRISANAHIHGSVILDAGCDDEKMRGWKGGWIEGQLVVEGGIPEWQSGIVWARHYGRDAYILNWPDGIDTSRVQRINGSWSE</sequence>
<organism evidence="1 2">
    <name type="scientific">Limnohabitans lacus</name>
    <dbReference type="NCBI Taxonomy" id="3045173"/>
    <lineage>
        <taxon>Bacteria</taxon>
        <taxon>Pseudomonadati</taxon>
        <taxon>Pseudomonadota</taxon>
        <taxon>Betaproteobacteria</taxon>
        <taxon>Burkholderiales</taxon>
        <taxon>Comamonadaceae</taxon>
        <taxon>Limnohabitans</taxon>
    </lineage>
</organism>
<evidence type="ECO:0008006" key="3">
    <source>
        <dbReference type="Google" id="ProtNLM"/>
    </source>
</evidence>
<protein>
    <recommendedName>
        <fullName evidence="3">Type 4 fimbrial biogenesis protein PilX N-terminal domain-containing protein</fullName>
    </recommendedName>
</protein>
<name>A0ABT6X625_9BURK</name>
<dbReference type="RefSeq" id="WP_283223795.1">
    <property type="nucleotide sequence ID" value="NZ_JASGBH010000003.1"/>
</dbReference>
<accession>A0ABT6X625</accession>